<evidence type="ECO:0000313" key="3">
    <source>
        <dbReference type="Proteomes" id="UP000055854"/>
    </source>
</evidence>
<organism evidence="2 3">
    <name type="scientific">Xanthomonas campestris pv. translucens</name>
    <dbReference type="NCBI Taxonomy" id="343"/>
    <lineage>
        <taxon>Bacteria</taxon>
        <taxon>Pseudomonadati</taxon>
        <taxon>Pseudomonadota</taxon>
        <taxon>Gammaproteobacteria</taxon>
        <taxon>Lysobacterales</taxon>
        <taxon>Lysobacteraceae</taxon>
        <taxon>Xanthomonas</taxon>
        <taxon>Xanthomonas translucens group</taxon>
    </lineage>
</organism>
<comment type="caution">
    <text evidence="2">The sequence shown here is derived from an EMBL/GenBank/DDBJ whole genome shotgun (WGS) entry which is preliminary data.</text>
</comment>
<reference evidence="2 3" key="1">
    <citation type="submission" date="2015-11" db="EMBL/GenBank/DDBJ databases">
        <title>Long Read and Single Molecule DNA Sequencing Simplifies Genome Assembly and TAL Effector Gene Analysis of Xanthomonas translucens.</title>
        <authorList>
            <person name="Peng Z."/>
            <person name="Hu Y."/>
            <person name="Xie J."/>
            <person name="Potnis N."/>
            <person name="Akhunova A."/>
            <person name="Jones J."/>
            <person name="Liu Z."/>
            <person name="White F."/>
            <person name="Liu S."/>
        </authorList>
    </citation>
    <scope>NUCLEOTIDE SEQUENCE [LARGE SCALE GENOMIC DNA]</scope>
    <source>
        <strain evidence="2 3">B1</strain>
    </source>
</reference>
<gene>
    <name evidence="2" type="ORF">ATB53_01645</name>
</gene>
<dbReference type="PANTHER" id="PTHR43745:SF2">
    <property type="entry name" value="NITROREDUCTASE MJ1384-RELATED"/>
    <property type="match status" value="1"/>
</dbReference>
<dbReference type="OrthoDB" id="3723182at2"/>
<dbReference type="NCBIfam" id="TIGR03605">
    <property type="entry name" value="antibiot_sagB"/>
    <property type="match status" value="1"/>
</dbReference>
<dbReference type="CDD" id="cd02142">
    <property type="entry name" value="McbC_SagB-like_oxidoreductase"/>
    <property type="match status" value="1"/>
</dbReference>
<dbReference type="InterPro" id="IPR000415">
    <property type="entry name" value="Nitroreductase-like"/>
</dbReference>
<dbReference type="NCBIfam" id="TIGR04511">
    <property type="entry name" value="SagB_rel_DH_2"/>
    <property type="match status" value="1"/>
</dbReference>
<dbReference type="EMBL" id="LNTA01000348">
    <property type="protein sequence ID" value="KWV10912.1"/>
    <property type="molecule type" value="Genomic_DNA"/>
</dbReference>
<dbReference type="Gene3D" id="3.40.109.10">
    <property type="entry name" value="NADH Oxidase"/>
    <property type="match status" value="1"/>
</dbReference>
<evidence type="ECO:0000313" key="2">
    <source>
        <dbReference type="EMBL" id="KWV10912.1"/>
    </source>
</evidence>
<name>A0A120EV86_XANCT</name>
<feature type="domain" description="Nitroreductase" evidence="1">
    <location>
        <begin position="181"/>
        <end position="370"/>
    </location>
</feature>
<sequence length="395" mass="43089">MRVRRCFHLFIEPREVSRFDMASLLAGGNGLRRERQWVALAPHLEQELEVDALERELLGALSAGDWTDAQALPSHCAVAGTRLLEVGLLLHDNDDAPGGFAERDATMREAYWWGPAALVHRFGRWQGSDSVVAMEANGLTTAAGLCEKLGPPPAEVGERGAAAARLPLPHARADDFDALLARRATCRNFDTARALPLVAFAQLMQRVFAARVRVEADGVAAFLKKNAPSGGGLHATEAYLIVQRVHGLAPGVYHYHPVDHALEPLPAPDIALDVLARTAVAGQHWFADAPVLVVMAPRYARMYWKYRHHPKAYRALLLDIGHLSQLLYLCATQAQWGAFVTSAINEVDIEQAFGMDPLREGPLVVCGFGWRAPALTTAEFDPAGAVWQASVSRSP</sequence>
<dbReference type="GO" id="GO:0016491">
    <property type="term" value="F:oxidoreductase activity"/>
    <property type="evidence" value="ECO:0007669"/>
    <property type="project" value="InterPro"/>
</dbReference>
<proteinExistence type="predicted"/>
<dbReference type="InterPro" id="IPR029479">
    <property type="entry name" value="Nitroreductase"/>
</dbReference>
<dbReference type="PANTHER" id="PTHR43745">
    <property type="entry name" value="NITROREDUCTASE MJ1384-RELATED"/>
    <property type="match status" value="1"/>
</dbReference>
<dbReference type="InterPro" id="IPR052544">
    <property type="entry name" value="Bacteriocin_Proc_Enz"/>
</dbReference>
<dbReference type="SUPFAM" id="SSF55469">
    <property type="entry name" value="FMN-dependent nitroreductase-like"/>
    <property type="match status" value="1"/>
</dbReference>
<evidence type="ECO:0000259" key="1">
    <source>
        <dbReference type="Pfam" id="PF00881"/>
    </source>
</evidence>
<dbReference type="InterPro" id="IPR020051">
    <property type="entry name" value="SagB-type_dehydrogenase"/>
</dbReference>
<accession>A0A120EV86</accession>
<dbReference type="RefSeq" id="WP_060748700.1">
    <property type="nucleotide sequence ID" value="NZ_CP074365.1"/>
</dbReference>
<dbReference type="AlphaFoldDB" id="A0A120EV86"/>
<dbReference type="Proteomes" id="UP000055854">
    <property type="component" value="Unassembled WGS sequence"/>
</dbReference>
<dbReference type="Pfam" id="PF00881">
    <property type="entry name" value="Nitroreductase"/>
    <property type="match status" value="1"/>
</dbReference>
<dbReference type="InterPro" id="IPR030965">
    <property type="entry name" value="SagB-rel_DH_2"/>
</dbReference>
<protein>
    <submittedName>
        <fullName evidence="2">Dehydrogenase</fullName>
    </submittedName>
</protein>